<dbReference type="InterPro" id="IPR005917">
    <property type="entry name" value="Pmev_kinase_bact"/>
</dbReference>
<evidence type="ECO:0000259" key="7">
    <source>
        <dbReference type="Pfam" id="PF00288"/>
    </source>
</evidence>
<dbReference type="Proteomes" id="UP000430975">
    <property type="component" value="Unassembled WGS sequence"/>
</dbReference>
<dbReference type="RefSeq" id="WP_153863902.1">
    <property type="nucleotide sequence ID" value="NZ_WJQS01000009.1"/>
</dbReference>
<dbReference type="SUPFAM" id="SSF55060">
    <property type="entry name" value="GHMP Kinase, C-terminal domain"/>
    <property type="match status" value="1"/>
</dbReference>
<name>A0A6I2GRT5_9LACT</name>
<keyword evidence="4" id="KW-0547">Nucleotide-binding</keyword>
<evidence type="ECO:0000256" key="5">
    <source>
        <dbReference type="ARBA" id="ARBA00022777"/>
    </source>
</evidence>
<dbReference type="Gene3D" id="3.30.70.890">
    <property type="entry name" value="GHMP kinase, C-terminal domain"/>
    <property type="match status" value="1"/>
</dbReference>
<proteinExistence type="predicted"/>
<feature type="domain" description="GHMP kinase N-terminal" evidence="7">
    <location>
        <begin position="107"/>
        <end position="201"/>
    </location>
</feature>
<dbReference type="GO" id="GO:0005524">
    <property type="term" value="F:ATP binding"/>
    <property type="evidence" value="ECO:0007669"/>
    <property type="project" value="UniProtKB-KW"/>
</dbReference>
<dbReference type="AlphaFoldDB" id="A0A6I2GRT5"/>
<dbReference type="SUPFAM" id="SSF54211">
    <property type="entry name" value="Ribosomal protein S5 domain 2-like"/>
    <property type="match status" value="1"/>
</dbReference>
<keyword evidence="3 9" id="KW-0808">Transferase</keyword>
<dbReference type="PANTHER" id="PTHR31814:SF2">
    <property type="entry name" value="PHOSPHOMEVALONATE KINASE"/>
    <property type="match status" value="1"/>
</dbReference>
<protein>
    <recommendedName>
        <fullName evidence="2">phosphomevalonate kinase</fullName>
        <ecNumber evidence="2">2.7.4.2</ecNumber>
    </recommendedName>
</protein>
<dbReference type="InterPro" id="IPR035102">
    <property type="entry name" value="Phosphomevalonate_kinase"/>
</dbReference>
<organism evidence="9 10">
    <name type="scientific">Fundicoccus ignavus</name>
    <dbReference type="NCBI Taxonomy" id="2664442"/>
    <lineage>
        <taxon>Bacteria</taxon>
        <taxon>Bacillati</taxon>
        <taxon>Bacillota</taxon>
        <taxon>Bacilli</taxon>
        <taxon>Lactobacillales</taxon>
        <taxon>Aerococcaceae</taxon>
        <taxon>Fundicoccus</taxon>
    </lineage>
</organism>
<evidence type="ECO:0000313" key="9">
    <source>
        <dbReference type="EMBL" id="MRI86185.1"/>
    </source>
</evidence>
<evidence type="ECO:0000259" key="8">
    <source>
        <dbReference type="Pfam" id="PF08544"/>
    </source>
</evidence>
<dbReference type="EMBL" id="WJQS01000009">
    <property type="protein sequence ID" value="MRI86185.1"/>
    <property type="molecule type" value="Genomic_DNA"/>
</dbReference>
<keyword evidence="5 9" id="KW-0418">Kinase</keyword>
<keyword evidence="6" id="KW-0067">ATP-binding</keyword>
<accession>A0A6I2GRT5</accession>
<dbReference type="GO" id="GO:0004631">
    <property type="term" value="F:phosphomevalonate kinase activity"/>
    <property type="evidence" value="ECO:0007669"/>
    <property type="project" value="UniProtKB-EC"/>
</dbReference>
<dbReference type="UniPathway" id="UPA00057">
    <property type="reaction ID" value="UER00099"/>
</dbReference>
<feature type="domain" description="GHMP kinase C-terminal" evidence="8">
    <location>
        <begin position="296"/>
        <end position="379"/>
    </location>
</feature>
<dbReference type="InterPro" id="IPR014721">
    <property type="entry name" value="Ribsml_uS5_D2-typ_fold_subgr"/>
</dbReference>
<dbReference type="InterPro" id="IPR036554">
    <property type="entry name" value="GHMP_kinase_C_sf"/>
</dbReference>
<dbReference type="PANTHER" id="PTHR31814">
    <property type="match status" value="1"/>
</dbReference>
<dbReference type="NCBIfam" id="TIGR01220">
    <property type="entry name" value="Pmev_kin_Gr_pos"/>
    <property type="match status" value="1"/>
</dbReference>
<dbReference type="Gene3D" id="3.30.230.10">
    <property type="match status" value="1"/>
</dbReference>
<evidence type="ECO:0000256" key="1">
    <source>
        <dbReference type="ARBA" id="ARBA00005017"/>
    </source>
</evidence>
<comment type="caution">
    <text evidence="9">The sequence shown here is derived from an EMBL/GenBank/DDBJ whole genome shotgun (WGS) entry which is preliminary data.</text>
</comment>
<dbReference type="InterPro" id="IPR020568">
    <property type="entry name" value="Ribosomal_Su5_D2-typ_SF"/>
</dbReference>
<dbReference type="InterPro" id="IPR006204">
    <property type="entry name" value="GHMP_kinase_N_dom"/>
</dbReference>
<dbReference type="Pfam" id="PF00288">
    <property type="entry name" value="GHMP_kinases_N"/>
    <property type="match status" value="1"/>
</dbReference>
<sequence>MNVSSVMSKLFEIKPELNFQTQHVKVPGKLYISGEYAILEPGHPAILIAVDQYLTSELSMSLKPYQGSISSDLPGMQTLNYRRHRETEAIKLNLEEQSAGSISDWRYVLSAIEVVEDLIHEIGRPVQDYRLNFSSDLASQEGKKYGFGSSGAVTVAAVRSLLQFYGLAAVSPVTIFKLATIALMRLESNGSFGDIAAITLGDWVYYQSFDREWLKARLSKETTILDLLLVEWPYLKLEHVPAVEDLSVLIGWTQSPASTDDLVAYLHQQMDQASTIAPYKSFLDKSQESVERMYQAFKAQEIPAIQEELANYRHLLLKLSKHFNLTIETPALSQLVNLSQAYQFEAKSSGAGGGDCGIAIGHKNQKSQLLIDQWQENGIQALNISVAPLQI</sequence>
<evidence type="ECO:0000256" key="3">
    <source>
        <dbReference type="ARBA" id="ARBA00022679"/>
    </source>
</evidence>
<reference evidence="9 10" key="1">
    <citation type="submission" date="2019-11" db="EMBL/GenBank/DDBJ databases">
        <title>Characterisation of Fundicoccus ignavus gen. nov. sp. nov., a novel genus of the family Aerococcaceae isolated from bulk tank milk.</title>
        <authorList>
            <person name="Siebert A."/>
            <person name="Huptas C."/>
            <person name="Wenning M."/>
            <person name="Scherer S."/>
            <person name="Doll E.V."/>
        </authorList>
    </citation>
    <scope>NUCLEOTIDE SEQUENCE [LARGE SCALE GENOMIC DNA]</scope>
    <source>
        <strain evidence="9 10">WS4759</strain>
    </source>
</reference>
<dbReference type="Pfam" id="PF08544">
    <property type="entry name" value="GHMP_kinases_C"/>
    <property type="match status" value="1"/>
</dbReference>
<gene>
    <name evidence="9" type="ORF">GIY09_10045</name>
</gene>
<evidence type="ECO:0000313" key="10">
    <source>
        <dbReference type="Proteomes" id="UP000430975"/>
    </source>
</evidence>
<evidence type="ECO:0000256" key="6">
    <source>
        <dbReference type="ARBA" id="ARBA00022840"/>
    </source>
</evidence>
<dbReference type="InterPro" id="IPR013750">
    <property type="entry name" value="GHMP_kinase_C_dom"/>
</dbReference>
<evidence type="ECO:0000256" key="4">
    <source>
        <dbReference type="ARBA" id="ARBA00022741"/>
    </source>
</evidence>
<dbReference type="EC" id="2.7.4.2" evidence="2"/>
<evidence type="ECO:0000256" key="2">
    <source>
        <dbReference type="ARBA" id="ARBA00012958"/>
    </source>
</evidence>
<dbReference type="GO" id="GO:0019287">
    <property type="term" value="P:isopentenyl diphosphate biosynthetic process, mevalonate pathway"/>
    <property type="evidence" value="ECO:0007669"/>
    <property type="project" value="UniProtKB-UniPathway"/>
</dbReference>
<comment type="pathway">
    <text evidence="1">Isoprenoid biosynthesis; isopentenyl diphosphate biosynthesis via mevalonate pathway; isopentenyl diphosphate from (R)-mevalonate: step 2/3.</text>
</comment>
<keyword evidence="10" id="KW-1185">Reference proteome</keyword>